<proteinExistence type="predicted"/>
<accession>A0A0B0MEU7</accession>
<gene>
    <name evidence="1" type="ORF">F383_36831</name>
</gene>
<sequence length="61" mass="7307">MMLHTTEFVYSVHQLLVPYLFELRLLLTSKYTSHAYIICHLLRIKVCHTMNVTSEYIHKLI</sequence>
<protein>
    <submittedName>
        <fullName evidence="1">Uncharacterized protein</fullName>
    </submittedName>
</protein>
<keyword evidence="2" id="KW-1185">Reference proteome</keyword>
<reference evidence="2" key="1">
    <citation type="submission" date="2014-09" db="EMBL/GenBank/DDBJ databases">
        <authorList>
            <person name="Mudge J."/>
            <person name="Ramaraj T."/>
            <person name="Lindquist I.E."/>
            <person name="Bharti A.K."/>
            <person name="Sundararajan A."/>
            <person name="Cameron C.T."/>
            <person name="Woodward J.E."/>
            <person name="May G.D."/>
            <person name="Brubaker C."/>
            <person name="Broadhvest J."/>
            <person name="Wilkins T.A."/>
        </authorList>
    </citation>
    <scope>NUCLEOTIDE SEQUENCE</scope>
    <source>
        <strain evidence="2">cv. AKA8401</strain>
    </source>
</reference>
<evidence type="ECO:0000313" key="1">
    <source>
        <dbReference type="EMBL" id="KHF97445.1"/>
    </source>
</evidence>
<comment type="caution">
    <text evidence="1">The sequence shown here is derived from an EMBL/GenBank/DDBJ whole genome shotgun (WGS) entry which is preliminary data.</text>
</comment>
<dbReference type="EMBL" id="JRRC01007096">
    <property type="protein sequence ID" value="KHF97445.1"/>
    <property type="molecule type" value="Genomic_DNA"/>
</dbReference>
<organism evidence="1 2">
    <name type="scientific">Gossypium arboreum</name>
    <name type="common">Tree cotton</name>
    <name type="synonym">Gossypium nanking</name>
    <dbReference type="NCBI Taxonomy" id="29729"/>
    <lineage>
        <taxon>Eukaryota</taxon>
        <taxon>Viridiplantae</taxon>
        <taxon>Streptophyta</taxon>
        <taxon>Embryophyta</taxon>
        <taxon>Tracheophyta</taxon>
        <taxon>Spermatophyta</taxon>
        <taxon>Magnoliopsida</taxon>
        <taxon>eudicotyledons</taxon>
        <taxon>Gunneridae</taxon>
        <taxon>Pentapetalae</taxon>
        <taxon>rosids</taxon>
        <taxon>malvids</taxon>
        <taxon>Malvales</taxon>
        <taxon>Malvaceae</taxon>
        <taxon>Malvoideae</taxon>
        <taxon>Gossypium</taxon>
    </lineage>
</organism>
<evidence type="ECO:0000313" key="2">
    <source>
        <dbReference type="Proteomes" id="UP000032142"/>
    </source>
</evidence>
<dbReference type="AlphaFoldDB" id="A0A0B0MEU7"/>
<dbReference type="Proteomes" id="UP000032142">
    <property type="component" value="Unassembled WGS sequence"/>
</dbReference>
<name>A0A0B0MEU7_GOSAR</name>